<evidence type="ECO:0000313" key="3">
    <source>
        <dbReference type="Proteomes" id="UP000740329"/>
    </source>
</evidence>
<evidence type="ECO:0000313" key="2">
    <source>
        <dbReference type="EMBL" id="MBP2201390.1"/>
    </source>
</evidence>
<dbReference type="Pfam" id="PF01243">
    <property type="entry name" value="PNPOx_N"/>
    <property type="match status" value="1"/>
</dbReference>
<dbReference type="Proteomes" id="UP000740329">
    <property type="component" value="Unassembled WGS sequence"/>
</dbReference>
<dbReference type="InterPro" id="IPR011576">
    <property type="entry name" value="Pyridox_Oxase_N"/>
</dbReference>
<proteinExistence type="predicted"/>
<accession>A0A8J7S4K3</accession>
<dbReference type="InterPro" id="IPR012349">
    <property type="entry name" value="Split_barrel_FMN-bd"/>
</dbReference>
<dbReference type="SUPFAM" id="SSF50475">
    <property type="entry name" value="FMN-binding split barrel"/>
    <property type="match status" value="1"/>
</dbReference>
<dbReference type="AlphaFoldDB" id="A0A8J7S4K3"/>
<organism evidence="2 3">
    <name type="scientific">Methanococcus voltae</name>
    <dbReference type="NCBI Taxonomy" id="2188"/>
    <lineage>
        <taxon>Archaea</taxon>
        <taxon>Methanobacteriati</taxon>
        <taxon>Methanobacteriota</taxon>
        <taxon>Methanomada group</taxon>
        <taxon>Methanococci</taxon>
        <taxon>Methanococcales</taxon>
        <taxon>Methanococcaceae</taxon>
        <taxon>Methanococcus</taxon>
    </lineage>
</organism>
<dbReference type="EMBL" id="JAGGMV010000002">
    <property type="protein sequence ID" value="MBP2201390.1"/>
    <property type="molecule type" value="Genomic_DNA"/>
</dbReference>
<dbReference type="PANTHER" id="PTHR40660">
    <property type="entry name" value="5'-PHOSPHATE OXIDASE PUTATIVE DOMAIN-CONTAINING PROTEIN-RELATED"/>
    <property type="match status" value="1"/>
</dbReference>
<evidence type="ECO:0000259" key="1">
    <source>
        <dbReference type="Pfam" id="PF01243"/>
    </source>
</evidence>
<protein>
    <submittedName>
        <fullName evidence="2">Putative pyridoxine 5'-phosphate oxidase superfamily flavin-nucleotide-binding protein</fullName>
    </submittedName>
</protein>
<sequence length="134" mass="14726">MVKLNEEMQKALSGLLFLATASKEGIPNVAPMGANIIVDDETLIISDNFMKKTIANIKENPLVAINVADCRACSLQFKGKAEYVTEGDYFEVTKKWMAEKMPNIKPKGAVVIKFVEIYSVKPGDNAGKLLETDD</sequence>
<gene>
    <name evidence="2" type="ORF">J3E07_000802</name>
</gene>
<dbReference type="RefSeq" id="WP_209590881.1">
    <property type="nucleotide sequence ID" value="NZ_JAGGMV010000002.1"/>
</dbReference>
<dbReference type="PANTHER" id="PTHR40660:SF1">
    <property type="entry name" value="5'-PHOSPHATE OXIDASE PUTATIVE DOMAIN-CONTAINING PROTEIN-RELATED"/>
    <property type="match status" value="1"/>
</dbReference>
<reference evidence="2" key="1">
    <citation type="submission" date="2021-03" db="EMBL/GenBank/DDBJ databases">
        <title>Genomic Encyclopedia of Type Strains, Phase IV (KMG-V): Genome sequencing to study the core and pangenomes of soil and plant-associated prokaryotes.</title>
        <authorList>
            <person name="Whitman W."/>
        </authorList>
    </citation>
    <scope>NUCLEOTIDE SEQUENCE</scope>
    <source>
        <strain evidence="2">C4</strain>
    </source>
</reference>
<feature type="domain" description="Pyridoxamine 5'-phosphate oxidase N-terminal" evidence="1">
    <location>
        <begin position="6"/>
        <end position="120"/>
    </location>
</feature>
<name>A0A8J7S4K3_METVO</name>
<comment type="caution">
    <text evidence="2">The sequence shown here is derived from an EMBL/GenBank/DDBJ whole genome shotgun (WGS) entry which is preliminary data.</text>
</comment>
<dbReference type="Gene3D" id="2.30.110.10">
    <property type="entry name" value="Electron Transport, Fmn-binding Protein, Chain A"/>
    <property type="match status" value="1"/>
</dbReference>